<keyword evidence="3" id="KW-1185">Reference proteome</keyword>
<evidence type="ECO:0000259" key="1">
    <source>
        <dbReference type="PROSITE" id="PS51202"/>
    </source>
</evidence>
<dbReference type="EMBL" id="VFRA01000001">
    <property type="protein sequence ID" value="TQO20255.1"/>
    <property type="molecule type" value="Genomic_DNA"/>
</dbReference>
<organism evidence="2 3">
    <name type="scientific">Rhodoglobus vestalii</name>
    <dbReference type="NCBI Taxonomy" id="193384"/>
    <lineage>
        <taxon>Bacteria</taxon>
        <taxon>Bacillati</taxon>
        <taxon>Actinomycetota</taxon>
        <taxon>Actinomycetes</taxon>
        <taxon>Micrococcales</taxon>
        <taxon>Microbacteriaceae</taxon>
        <taxon>Rhodoglobus</taxon>
    </lineage>
</organism>
<name>A0A8H2K6T6_9MICO</name>
<gene>
    <name evidence="2" type="ORF">FB472_1876</name>
</gene>
<dbReference type="OrthoDB" id="5242677at2"/>
<evidence type="ECO:0000313" key="3">
    <source>
        <dbReference type="Proteomes" id="UP000316560"/>
    </source>
</evidence>
<accession>A0A8H2K6T6</accession>
<sequence>MTALDLDLEEVHVREHPLPGVARLFELALSGGTVLQIFTESDSSDSHLAVLPPDADTPVVNLRLSKAEAVTLSSLISGVKFVVRAADEAGAADAAGPSTVRLRAVSPAVGKTLHEIEVPEPDQALVLAVIRDDTEELLDGDVERRCQVGDRLVVVGRPDALARLVRYLHG</sequence>
<dbReference type="Proteomes" id="UP000316560">
    <property type="component" value="Unassembled WGS sequence"/>
</dbReference>
<dbReference type="PROSITE" id="PS51202">
    <property type="entry name" value="RCK_C"/>
    <property type="match status" value="1"/>
</dbReference>
<dbReference type="Gene3D" id="3.30.70.1450">
    <property type="entry name" value="Regulator of K+ conductance, C-terminal domain"/>
    <property type="match status" value="1"/>
</dbReference>
<dbReference type="SUPFAM" id="SSF116726">
    <property type="entry name" value="TrkA C-terminal domain-like"/>
    <property type="match status" value="1"/>
</dbReference>
<feature type="domain" description="RCK C-terminal" evidence="1">
    <location>
        <begin position="83"/>
        <end position="170"/>
    </location>
</feature>
<dbReference type="GO" id="GO:0008324">
    <property type="term" value="F:monoatomic cation transmembrane transporter activity"/>
    <property type="evidence" value="ECO:0007669"/>
    <property type="project" value="InterPro"/>
</dbReference>
<dbReference type="InterPro" id="IPR036721">
    <property type="entry name" value="RCK_C_sf"/>
</dbReference>
<dbReference type="InterPro" id="IPR006037">
    <property type="entry name" value="RCK_C"/>
</dbReference>
<reference evidence="2 3" key="1">
    <citation type="submission" date="2019-06" db="EMBL/GenBank/DDBJ databases">
        <title>Sequencing the genomes of 1000 actinobacteria strains.</title>
        <authorList>
            <person name="Klenk H.-P."/>
        </authorList>
    </citation>
    <scope>NUCLEOTIDE SEQUENCE [LARGE SCALE GENOMIC DNA]</scope>
    <source>
        <strain evidence="2 3">DSM 21947</strain>
    </source>
</reference>
<dbReference type="Pfam" id="PF02080">
    <property type="entry name" value="TrkA_C"/>
    <property type="match status" value="1"/>
</dbReference>
<proteinExistence type="predicted"/>
<dbReference type="GO" id="GO:0006813">
    <property type="term" value="P:potassium ion transport"/>
    <property type="evidence" value="ECO:0007669"/>
    <property type="project" value="InterPro"/>
</dbReference>
<protein>
    <submittedName>
        <fullName evidence="2">Potassium/proton antiporter regulatory subunit (CPA2 family)</fullName>
    </submittedName>
</protein>
<dbReference type="Pfam" id="PF25991">
    <property type="entry name" value="KhtT_N"/>
    <property type="match status" value="1"/>
</dbReference>
<comment type="caution">
    <text evidence="2">The sequence shown here is derived from an EMBL/GenBank/DDBJ whole genome shotgun (WGS) entry which is preliminary data.</text>
</comment>
<dbReference type="AlphaFoldDB" id="A0A8H2K6T6"/>
<dbReference type="InterPro" id="IPR058776">
    <property type="entry name" value="KhtT-like_N"/>
</dbReference>
<dbReference type="RefSeq" id="WP_141990631.1">
    <property type="nucleotide sequence ID" value="NZ_VFRA01000001.1"/>
</dbReference>
<evidence type="ECO:0000313" key="2">
    <source>
        <dbReference type="EMBL" id="TQO20255.1"/>
    </source>
</evidence>